<keyword evidence="8" id="KW-1185">Reference proteome</keyword>
<evidence type="ECO:0000256" key="2">
    <source>
        <dbReference type="ARBA" id="ARBA00001968"/>
    </source>
</evidence>
<dbReference type="InterPro" id="IPR036412">
    <property type="entry name" value="HAD-like_sf"/>
</dbReference>
<evidence type="ECO:0000256" key="6">
    <source>
        <dbReference type="ARBA" id="ARBA00022801"/>
    </source>
</evidence>
<dbReference type="GO" id="GO:0004805">
    <property type="term" value="F:trehalose-phosphatase activity"/>
    <property type="evidence" value="ECO:0007669"/>
    <property type="project" value="UniProtKB-EC"/>
</dbReference>
<comment type="cofactor">
    <cofactor evidence="2">
        <name>a divalent metal cation</name>
        <dbReference type="ChEBI" id="CHEBI:60240"/>
    </cofactor>
</comment>
<dbReference type="FunFam" id="3.40.50.1000:FF:000073">
    <property type="entry name" value="Trehalose 6-phosphate phosphatase"/>
    <property type="match status" value="1"/>
</dbReference>
<dbReference type="NCBIfam" id="TIGR00685">
    <property type="entry name" value="T6PP"/>
    <property type="match status" value="1"/>
</dbReference>
<dbReference type="NCBIfam" id="TIGR01484">
    <property type="entry name" value="HAD-SF-IIB"/>
    <property type="match status" value="1"/>
</dbReference>
<reference evidence="7 8" key="1">
    <citation type="journal article" date="2019" name="Nat. Plants">
        <title>Genome sequencing of Musa balbisiana reveals subgenome evolution and function divergence in polyploid bananas.</title>
        <authorList>
            <person name="Yao X."/>
        </authorList>
    </citation>
    <scope>NUCLEOTIDE SEQUENCE [LARGE SCALE GENOMIC DNA]</scope>
    <source>
        <strain evidence="8">cv. DH-PKW</strain>
        <tissue evidence="7">Leaves</tissue>
    </source>
</reference>
<evidence type="ECO:0000256" key="5">
    <source>
        <dbReference type="ARBA" id="ARBA00013086"/>
    </source>
</evidence>
<protein>
    <recommendedName>
        <fullName evidence="5">trehalose-phosphatase</fullName>
        <ecNumber evidence="5">3.1.3.12</ecNumber>
    </recommendedName>
</protein>
<proteinExistence type="inferred from homology"/>
<dbReference type="Proteomes" id="UP000317650">
    <property type="component" value="Chromosome 4"/>
</dbReference>
<comment type="catalytic activity">
    <reaction evidence="1">
        <text>alpha,alpha-trehalose 6-phosphate + H2O = alpha,alpha-trehalose + phosphate</text>
        <dbReference type="Rhea" id="RHEA:23420"/>
        <dbReference type="ChEBI" id="CHEBI:15377"/>
        <dbReference type="ChEBI" id="CHEBI:16551"/>
        <dbReference type="ChEBI" id="CHEBI:43474"/>
        <dbReference type="ChEBI" id="CHEBI:58429"/>
        <dbReference type="EC" id="3.1.3.12"/>
    </reaction>
</comment>
<evidence type="ECO:0000313" key="7">
    <source>
        <dbReference type="EMBL" id="THU74255.1"/>
    </source>
</evidence>
<dbReference type="EC" id="3.1.3.12" evidence="5"/>
<comment type="pathway">
    <text evidence="3">Glycan biosynthesis; trehalose biosynthesis.</text>
</comment>
<dbReference type="STRING" id="52838.A0A4V4HA60"/>
<dbReference type="InterPro" id="IPR003337">
    <property type="entry name" value="Trehalose_PPase"/>
</dbReference>
<dbReference type="EMBL" id="PYDT01000001">
    <property type="protein sequence ID" value="THU74255.1"/>
    <property type="molecule type" value="Genomic_DNA"/>
</dbReference>
<dbReference type="Pfam" id="PF02358">
    <property type="entry name" value="Trehalose_PPase"/>
    <property type="match status" value="1"/>
</dbReference>
<dbReference type="PANTHER" id="PTHR43768:SF32">
    <property type="entry name" value="TREHALOSE-PHOSPHATE PHOSPHATASE C-RELATED"/>
    <property type="match status" value="1"/>
</dbReference>
<evidence type="ECO:0000256" key="1">
    <source>
        <dbReference type="ARBA" id="ARBA00000500"/>
    </source>
</evidence>
<dbReference type="InterPro" id="IPR044651">
    <property type="entry name" value="OTSB-like"/>
</dbReference>
<comment type="similarity">
    <text evidence="4">Belongs to the trehalose phosphatase family.</text>
</comment>
<dbReference type="AlphaFoldDB" id="A0A4V4HA60"/>
<evidence type="ECO:0000313" key="8">
    <source>
        <dbReference type="Proteomes" id="UP000317650"/>
    </source>
</evidence>
<organism evidence="7 8">
    <name type="scientific">Musa balbisiana</name>
    <name type="common">Banana</name>
    <dbReference type="NCBI Taxonomy" id="52838"/>
    <lineage>
        <taxon>Eukaryota</taxon>
        <taxon>Viridiplantae</taxon>
        <taxon>Streptophyta</taxon>
        <taxon>Embryophyta</taxon>
        <taxon>Tracheophyta</taxon>
        <taxon>Spermatophyta</taxon>
        <taxon>Magnoliopsida</taxon>
        <taxon>Liliopsida</taxon>
        <taxon>Zingiberales</taxon>
        <taxon>Musaceae</taxon>
        <taxon>Musa</taxon>
    </lineage>
</organism>
<dbReference type="FunFam" id="3.30.70.1020:FF:000004">
    <property type="entry name" value="Trehalose 6-phosphate phosphatase"/>
    <property type="match status" value="1"/>
</dbReference>
<evidence type="ECO:0000256" key="4">
    <source>
        <dbReference type="ARBA" id="ARBA00008770"/>
    </source>
</evidence>
<accession>A0A4V4HA60</accession>
<name>A0A4V4HA60_MUSBA</name>
<comment type="caution">
    <text evidence="7">The sequence shown here is derived from an EMBL/GenBank/DDBJ whole genome shotgun (WGS) entry which is preliminary data.</text>
</comment>
<gene>
    <name evidence="7" type="ORF">C4D60_Mb04t31450</name>
</gene>
<evidence type="ECO:0000256" key="3">
    <source>
        <dbReference type="ARBA" id="ARBA00005199"/>
    </source>
</evidence>
<dbReference type="InterPro" id="IPR006379">
    <property type="entry name" value="HAD-SF_hydro_IIB"/>
</dbReference>
<dbReference type="InterPro" id="IPR023214">
    <property type="entry name" value="HAD_sf"/>
</dbReference>
<keyword evidence="6" id="KW-0378">Hydrolase</keyword>
<dbReference type="SUPFAM" id="SSF56784">
    <property type="entry name" value="HAD-like"/>
    <property type="match status" value="1"/>
</dbReference>
<dbReference type="GO" id="GO:0005992">
    <property type="term" value="P:trehalose biosynthetic process"/>
    <property type="evidence" value="ECO:0007669"/>
    <property type="project" value="UniProtKB-UniPathway"/>
</dbReference>
<dbReference type="UniPathway" id="UPA00299"/>
<sequence length="717" mass="80352">MTKQNVVMQEELAVAVPISAAIAEPSPCFSYPPPRAAGSGTNYTRYTKLSCRLDLASCGGGGRAANSWIESMKALSPTQAKSAAPREVPALASREEEDYDSWMMLHPSALDNFEEVMTAAKGKQIVMFLDYDGTLSPIVDDPDRAFMSDEMREAVREMASHFPTAIVSGRCTEKVSSFVKLSELYYAGSHGMDIKGPNNGPKHPKAMAQNVLFQPASEFLPMIHEVYKSLVETTKSIPGSRVENNKFCLSVHFRCVDEKKWCLLAEKVRSVIMDYPKLRLTHGRKVLEIRPTIKWDKGKALEFLLESLGFDGCHDVFPFYIGDDRTDEDAFKVLRDRGQGLGILVTKIAKETNASFSLREPAEVLKFLRRLEEWKQSSQDAGRTLVTEPRKGRTQQSPLEHFNPWLREELESTLTPLDGATPGSQVVSLTGIVVAVFARHFMRGKMVPAAVKPWELELLDAENLPWQQVTLANLLTMKPQTNTLPEGKRTLALATMVGAVEMRFCWTRLKKKKGKGAHLYSPEMLRETKSSHERELRVFYDLAVFFEYFNCDLRRENSTSVERKGTRCASLSEALDSCRHPTRASRTTSFLPWVIATTFIHDLSPTKALPHEGEVAGISCGLELDSLGGAELIKLHYKVLMLNDRHKILFLSKRATTAHPPHLILKFLLSKRESQGQNHGDPNTFFDSVFFDSAFHLLPTCTHSGSHCIAYCDDQSL</sequence>
<dbReference type="Gene3D" id="3.40.50.1000">
    <property type="entry name" value="HAD superfamily/HAD-like"/>
    <property type="match status" value="2"/>
</dbReference>
<dbReference type="CDD" id="cd01627">
    <property type="entry name" value="HAD_TPP"/>
    <property type="match status" value="1"/>
</dbReference>
<dbReference type="PANTHER" id="PTHR43768">
    <property type="entry name" value="TREHALOSE 6-PHOSPHATE PHOSPHATASE"/>
    <property type="match status" value="1"/>
</dbReference>
<dbReference type="FunFam" id="3.40.50.1000:FF:000520">
    <property type="match status" value="1"/>
</dbReference>